<evidence type="ECO:0000256" key="6">
    <source>
        <dbReference type="ARBA" id="ARBA00023034"/>
    </source>
</evidence>
<dbReference type="SUPFAM" id="SSF48371">
    <property type="entry name" value="ARM repeat"/>
    <property type="match status" value="1"/>
</dbReference>
<keyword evidence="8 10" id="KW-0968">Cytoplasmic vesicle</keyword>
<evidence type="ECO:0000256" key="2">
    <source>
        <dbReference type="ARBA" id="ARBA00004555"/>
    </source>
</evidence>
<feature type="domain" description="GAE" evidence="11">
    <location>
        <begin position="853"/>
        <end position="975"/>
    </location>
</feature>
<dbReference type="InterPro" id="IPR017107">
    <property type="entry name" value="AP1_complex_gsu"/>
</dbReference>
<dbReference type="PIRSF" id="PIRSF037094">
    <property type="entry name" value="AP1_complex_gamma"/>
    <property type="match status" value="1"/>
</dbReference>
<dbReference type="Gene3D" id="2.60.40.1230">
    <property type="match status" value="1"/>
</dbReference>
<evidence type="ECO:0000313" key="13">
    <source>
        <dbReference type="WBParaSite" id="Gr19_v10_g10491.t1"/>
    </source>
</evidence>
<dbReference type="Gene3D" id="1.25.10.10">
    <property type="entry name" value="Leucine-rich Repeat Variant"/>
    <property type="match status" value="1"/>
</dbReference>
<dbReference type="FunFam" id="1.25.10.10:FF:000030">
    <property type="entry name" value="AP-1 complex subunit gamma"/>
    <property type="match status" value="1"/>
</dbReference>
<dbReference type="PANTHER" id="PTHR22780">
    <property type="entry name" value="ADAPTIN, ALPHA/GAMMA/EPSILON"/>
    <property type="match status" value="1"/>
</dbReference>
<dbReference type="Pfam" id="PF02883">
    <property type="entry name" value="Alpha_adaptinC2"/>
    <property type="match status" value="1"/>
</dbReference>
<protein>
    <recommendedName>
        <fullName evidence="10">AP-1 complex subunit gamma</fullName>
    </recommendedName>
</protein>
<evidence type="ECO:0000256" key="4">
    <source>
        <dbReference type="ARBA" id="ARBA00022448"/>
    </source>
</evidence>
<dbReference type="InterPro" id="IPR008153">
    <property type="entry name" value="GAE_dom"/>
</dbReference>
<keyword evidence="4 10" id="KW-0813">Transport</keyword>
<sequence>MSQPEIIMPEGYESGRGKFEFALGYIGCSVIGGFGVGSVRGMLGEFGNPHNKALAWNPWYTRLGLKLSRADDLLNSFIAGPVAGGLYRGLRHGLRAGGIGAVAGLVNAPLQNCINYIPIALYRRANLLNNCCFTSDIKLQQMANVVEMTIEKIDEVKSRLGRTLGASMRLRDLIRQVRAARTAAEERAVVEKESANIRDSFRDEDNKYKCRNMAKLLYIHMLGYPAHFGQVECVKLVGSKDKRFTDVRIGYLGAMLLLDERSEIHLLVTNCLKGHLNDPEQFVAGLALCTLGSICSAEMCRDLAGEVEKMLLKSTNTYLKKKAALCAFRIIRKVPDLIEMFISSTRSLLNEKHHGVLLSGITLVSEMCELSADVRVHFKKMVPNLVRILKNLLMNEYSAEHDVAGISDPFLQVKILKLLRILGRDDPRVSEEMNDILAQVATNTETTKNVGNAILYETVLTIMETKSESGLRVLAVNILGRFLLNTDKNIRYVALNTLLKTVGIDFQAVQRHRTTVVECLKDADVSIKKRALELCFALMNQTNIASMSKEIIIFLESADSEFKAECASKMYVATERFSPSLVWHLDTMINVLQLAANYVPDEVVSAMIQLISSQPELQHYATVQLFHATRREHIVNAQPLLQVAFWSIGEFGDLLVTAANNEETNVKVNEEEVVGLFELLMPHPQLTVPTREYGLTALAKLVTRFDSLTEQIHAIIRQYSAHMNLELQQRSVEYSRVLGKDDLKNGLLERMPAIEHNALHTAAVPIEMDENQLGPMPQQQQKAKKDEVDLLGLGSDSSALADILFGSSQTQAKTENGFDVNLSELFGGGTMAHSTENSQQPSKTVDNAVDLFDLLGSNLTNRKQSLSHAHPVVRNDELNNFFNFGSSDKNGGVVEDEQKPGIEDFNLAVAVTKAYQIELLPANSTSLQANALSAITQKAKLQRLTSAKAPRLRLKVSYRLADALNTINADVTNIDCLNS</sequence>
<dbReference type="InterPro" id="IPR050840">
    <property type="entry name" value="Adaptor_Complx_Large_Subunit"/>
</dbReference>
<proteinExistence type="inferred from homology"/>
<dbReference type="Proteomes" id="UP000887572">
    <property type="component" value="Unplaced"/>
</dbReference>
<evidence type="ECO:0000259" key="11">
    <source>
        <dbReference type="PROSITE" id="PS50180"/>
    </source>
</evidence>
<reference evidence="13" key="1">
    <citation type="submission" date="2022-11" db="UniProtKB">
        <authorList>
            <consortium name="WormBaseParasite"/>
        </authorList>
    </citation>
    <scope>IDENTIFICATION</scope>
</reference>
<evidence type="ECO:0000256" key="3">
    <source>
        <dbReference type="ARBA" id="ARBA00006613"/>
    </source>
</evidence>
<evidence type="ECO:0000313" key="12">
    <source>
        <dbReference type="Proteomes" id="UP000887572"/>
    </source>
</evidence>
<dbReference type="AlphaFoldDB" id="A0A914GT27"/>
<organism evidence="12 13">
    <name type="scientific">Globodera rostochiensis</name>
    <name type="common">Golden nematode worm</name>
    <name type="synonym">Heterodera rostochiensis</name>
    <dbReference type="NCBI Taxonomy" id="31243"/>
    <lineage>
        <taxon>Eukaryota</taxon>
        <taxon>Metazoa</taxon>
        <taxon>Ecdysozoa</taxon>
        <taxon>Nematoda</taxon>
        <taxon>Chromadorea</taxon>
        <taxon>Rhabditida</taxon>
        <taxon>Tylenchina</taxon>
        <taxon>Tylenchomorpha</taxon>
        <taxon>Tylenchoidea</taxon>
        <taxon>Heteroderidae</taxon>
        <taxon>Heteroderinae</taxon>
        <taxon>Globodera</taxon>
    </lineage>
</organism>
<keyword evidence="7 10" id="KW-0472">Membrane</keyword>
<evidence type="ECO:0000256" key="10">
    <source>
        <dbReference type="PIRNR" id="PIRNR037094"/>
    </source>
</evidence>
<dbReference type="GO" id="GO:0016192">
    <property type="term" value="P:vesicle-mediated transport"/>
    <property type="evidence" value="ECO:0007669"/>
    <property type="project" value="InterPro"/>
</dbReference>
<dbReference type="GO" id="GO:0030121">
    <property type="term" value="C:AP-1 adaptor complex"/>
    <property type="evidence" value="ECO:0007669"/>
    <property type="project" value="InterPro"/>
</dbReference>
<dbReference type="InterPro" id="IPR013041">
    <property type="entry name" value="Clathrin_app_Ig-like_sf"/>
</dbReference>
<comment type="similarity">
    <text evidence="3 10">Belongs to the adaptor complexes large subunit family.</text>
</comment>
<comment type="subcellular location">
    <subcellularLocation>
        <location evidence="1">Cytoplasmic vesicle membrane</location>
    </subcellularLocation>
    <subcellularLocation>
        <location evidence="9">Endomembrane system</location>
        <topology evidence="9">Peripheral membrane protein</topology>
        <orientation evidence="9">Cytoplasmic side</orientation>
    </subcellularLocation>
    <subcellularLocation>
        <location evidence="2">Golgi apparatus</location>
    </subcellularLocation>
</comment>
<evidence type="ECO:0000256" key="5">
    <source>
        <dbReference type="ARBA" id="ARBA00022927"/>
    </source>
</evidence>
<evidence type="ECO:0000256" key="1">
    <source>
        <dbReference type="ARBA" id="ARBA00004156"/>
    </source>
</evidence>
<dbReference type="InterPro" id="IPR011989">
    <property type="entry name" value="ARM-like"/>
</dbReference>
<dbReference type="GO" id="GO:0006886">
    <property type="term" value="P:intracellular protein transport"/>
    <property type="evidence" value="ECO:0007669"/>
    <property type="project" value="UniProtKB-UniRule"/>
</dbReference>
<keyword evidence="6 10" id="KW-0333">Golgi apparatus</keyword>
<name>A0A914GT27_GLORO</name>
<keyword evidence="12" id="KW-1185">Reference proteome</keyword>
<dbReference type="WBParaSite" id="Gr19_v10_g10491.t1">
    <property type="protein sequence ID" value="Gr19_v10_g10491.t1"/>
    <property type="gene ID" value="Gr19_v10_g10491"/>
</dbReference>
<evidence type="ECO:0000256" key="8">
    <source>
        <dbReference type="ARBA" id="ARBA00023329"/>
    </source>
</evidence>
<dbReference type="SUPFAM" id="SSF49348">
    <property type="entry name" value="Clathrin adaptor appendage domain"/>
    <property type="match status" value="1"/>
</dbReference>
<dbReference type="Pfam" id="PF01602">
    <property type="entry name" value="Adaptin_N"/>
    <property type="match status" value="1"/>
</dbReference>
<dbReference type="InterPro" id="IPR002553">
    <property type="entry name" value="Clathrin/coatomer_adapt-like_N"/>
</dbReference>
<dbReference type="InterPro" id="IPR016024">
    <property type="entry name" value="ARM-type_fold"/>
</dbReference>
<dbReference type="PROSITE" id="PS50180">
    <property type="entry name" value="GAE"/>
    <property type="match status" value="1"/>
</dbReference>
<evidence type="ECO:0000256" key="9">
    <source>
        <dbReference type="ARBA" id="ARBA00029433"/>
    </source>
</evidence>
<dbReference type="InterPro" id="IPR008152">
    <property type="entry name" value="Clathrin_a/b/g-adaptin_app_Ig"/>
</dbReference>
<keyword evidence="5 10" id="KW-0653">Protein transport</keyword>
<evidence type="ECO:0000256" key="7">
    <source>
        <dbReference type="ARBA" id="ARBA00023136"/>
    </source>
</evidence>
<accession>A0A914GT27</accession>